<dbReference type="EMBL" id="CAJRAY010000032">
    <property type="protein sequence ID" value="CAG5083570.1"/>
    <property type="molecule type" value="Genomic_DNA"/>
</dbReference>
<keyword evidence="1" id="KW-1133">Transmembrane helix</keyword>
<evidence type="ECO:0000313" key="2">
    <source>
        <dbReference type="EMBL" id="CAG5083570.1"/>
    </source>
</evidence>
<proteinExistence type="predicted"/>
<protein>
    <recommendedName>
        <fullName evidence="4">DUF2157 domain-containing protein</fullName>
    </recommendedName>
</protein>
<comment type="caution">
    <text evidence="2">The sequence shown here is derived from an EMBL/GenBank/DDBJ whole genome shotgun (WGS) entry which is preliminary data.</text>
</comment>
<feature type="transmembrane region" description="Helical" evidence="1">
    <location>
        <begin position="221"/>
        <end position="242"/>
    </location>
</feature>
<evidence type="ECO:0000313" key="3">
    <source>
        <dbReference type="Proteomes" id="UP000681526"/>
    </source>
</evidence>
<accession>A0ABM8V3D0</accession>
<organism evidence="2 3">
    <name type="scientific">Thermobacillus xylanilyticus</name>
    <dbReference type="NCBI Taxonomy" id="76633"/>
    <lineage>
        <taxon>Bacteria</taxon>
        <taxon>Bacillati</taxon>
        <taxon>Bacillota</taxon>
        <taxon>Bacilli</taxon>
        <taxon>Bacillales</taxon>
        <taxon>Paenibacillaceae</taxon>
        <taxon>Thermobacillus</taxon>
    </lineage>
</organism>
<keyword evidence="1" id="KW-0472">Membrane</keyword>
<feature type="transmembrane region" description="Helical" evidence="1">
    <location>
        <begin position="116"/>
        <end position="136"/>
    </location>
</feature>
<feature type="transmembrane region" description="Helical" evidence="1">
    <location>
        <begin position="248"/>
        <end position="267"/>
    </location>
</feature>
<evidence type="ECO:0008006" key="4">
    <source>
        <dbReference type="Google" id="ProtNLM"/>
    </source>
</evidence>
<keyword evidence="3" id="KW-1185">Reference proteome</keyword>
<keyword evidence="1" id="KW-0812">Transmembrane</keyword>
<dbReference type="RefSeq" id="WP_213483999.1">
    <property type="nucleotide sequence ID" value="NZ_CAJRAY010000032.1"/>
</dbReference>
<dbReference type="Proteomes" id="UP000681526">
    <property type="component" value="Unassembled WGS sequence"/>
</dbReference>
<evidence type="ECO:0000256" key="1">
    <source>
        <dbReference type="SAM" id="Phobius"/>
    </source>
</evidence>
<name>A0ABM8V3D0_THEXY</name>
<sequence>MNEERRRTIIREIDYWQKNKLLPDQYCDFLMNLYKTDEEIGRPSSGWAGRAVSVVNGASGKQWLLAFGIFSVVCLVILYFSVFHPVLQTALTLFAVVLLLYFGLKRRRASEPVGLTLIGLGMLTLLVAGIVMLQLHGLDTPMWTALFLTGCGLFWIVFGIAARFPVLHYVGWLAIFLVYAILLARGGEHPKWYEVQLFWLPASFVFGWFSWFVHRWSKPSSAVLFAAAATLWFMPELYAAILMNQPPWIQLALIAKIAAGGSLIFALRKQWTVWVA</sequence>
<feature type="transmembrane region" description="Helical" evidence="1">
    <location>
        <begin position="63"/>
        <end position="80"/>
    </location>
</feature>
<reference evidence="2 3" key="1">
    <citation type="submission" date="2021-04" db="EMBL/GenBank/DDBJ databases">
        <authorList>
            <person name="Rakotoarivonina H."/>
        </authorList>
    </citation>
    <scope>NUCLEOTIDE SEQUENCE [LARGE SCALE GENOMIC DNA]</scope>
    <source>
        <strain evidence="2 3">XE</strain>
    </source>
</reference>
<feature type="transmembrane region" description="Helical" evidence="1">
    <location>
        <begin position="196"/>
        <end position="214"/>
    </location>
</feature>
<feature type="transmembrane region" description="Helical" evidence="1">
    <location>
        <begin position="86"/>
        <end position="104"/>
    </location>
</feature>
<feature type="transmembrane region" description="Helical" evidence="1">
    <location>
        <begin position="166"/>
        <end position="184"/>
    </location>
</feature>
<feature type="transmembrane region" description="Helical" evidence="1">
    <location>
        <begin position="142"/>
        <end position="161"/>
    </location>
</feature>
<gene>
    <name evidence="2" type="primary">txxe 978</name>
    <name evidence="2" type="ORF">TXXE_06990</name>
</gene>